<dbReference type="AlphaFoldDB" id="A0A8J2YZJ8"/>
<dbReference type="EMBL" id="BMJQ01000023">
    <property type="protein sequence ID" value="GGF46311.1"/>
    <property type="molecule type" value="Genomic_DNA"/>
</dbReference>
<name>A0A8J2YZJ8_9PROT</name>
<sequence length="65" mass="6984">MVEQTAVEGTGKCLANLCGAGPRQAIQMDKPERWLSTGGEQDPEINVRVLDEVRLVAYQVAAKAA</sequence>
<reference evidence="1" key="2">
    <citation type="submission" date="2020-09" db="EMBL/GenBank/DDBJ databases">
        <authorList>
            <person name="Sun Q."/>
            <person name="Zhou Y."/>
        </authorList>
    </citation>
    <scope>NUCLEOTIDE SEQUENCE</scope>
    <source>
        <strain evidence="1">CGMCC 1.15725</strain>
    </source>
</reference>
<keyword evidence="2" id="KW-1185">Reference proteome</keyword>
<reference evidence="1" key="1">
    <citation type="journal article" date="2014" name="Int. J. Syst. Evol. Microbiol.">
        <title>Complete genome sequence of Corynebacterium casei LMG S-19264T (=DSM 44701T), isolated from a smear-ripened cheese.</title>
        <authorList>
            <consortium name="US DOE Joint Genome Institute (JGI-PGF)"/>
            <person name="Walter F."/>
            <person name="Albersmeier A."/>
            <person name="Kalinowski J."/>
            <person name="Ruckert C."/>
        </authorList>
    </citation>
    <scope>NUCLEOTIDE SEQUENCE</scope>
    <source>
        <strain evidence="1">CGMCC 1.15725</strain>
    </source>
</reference>
<dbReference type="Proteomes" id="UP000646365">
    <property type="component" value="Unassembled WGS sequence"/>
</dbReference>
<comment type="caution">
    <text evidence="1">The sequence shown here is derived from an EMBL/GenBank/DDBJ whole genome shotgun (WGS) entry which is preliminary data.</text>
</comment>
<evidence type="ECO:0000313" key="2">
    <source>
        <dbReference type="Proteomes" id="UP000646365"/>
    </source>
</evidence>
<accession>A0A8J2YZJ8</accession>
<proteinExistence type="predicted"/>
<evidence type="ECO:0000313" key="1">
    <source>
        <dbReference type="EMBL" id="GGF46311.1"/>
    </source>
</evidence>
<protein>
    <submittedName>
        <fullName evidence="1">Uncharacterized protein</fullName>
    </submittedName>
</protein>
<gene>
    <name evidence="1" type="ORF">GCM10011611_60990</name>
</gene>
<organism evidence="1 2">
    <name type="scientific">Aliidongia dinghuensis</name>
    <dbReference type="NCBI Taxonomy" id="1867774"/>
    <lineage>
        <taxon>Bacteria</taxon>
        <taxon>Pseudomonadati</taxon>
        <taxon>Pseudomonadota</taxon>
        <taxon>Alphaproteobacteria</taxon>
        <taxon>Rhodospirillales</taxon>
        <taxon>Dongiaceae</taxon>
        <taxon>Aliidongia</taxon>
    </lineage>
</organism>